<name>A0A7J7KE35_BUGNE</name>
<reference evidence="3 4" key="1">
    <citation type="submission" date="2019-09" db="EMBL/GenBank/DDBJ databases">
        <authorList>
            <person name="Raiko M."/>
            <person name="Komissarov A."/>
            <person name="Rhodes A."/>
            <person name="Kliver S."/>
            <person name="Lim-Fong G."/>
            <person name="Kwan J."/>
            <person name="O'Brien S.J."/>
            <person name="Lopez J.V."/>
        </authorList>
    </citation>
    <scope>NUCLEOTIDE SEQUENCE [LARGE SCALE GENOMIC DNA]</scope>
    <source>
        <strain evidence="3">Kwan_BN1</strain>
    </source>
</reference>
<gene>
    <name evidence="3" type="ORF">EB796_004788</name>
    <name evidence="2" type="ORF">EB796_004946</name>
</gene>
<evidence type="ECO:0000256" key="1">
    <source>
        <dbReference type="SAM" id="Phobius"/>
    </source>
</evidence>
<keyword evidence="1" id="KW-0812">Transmembrane</keyword>
<accession>A0A7J7KE35</accession>
<evidence type="ECO:0000313" key="3">
    <source>
        <dbReference type="EMBL" id="KAF6036910.1"/>
    </source>
</evidence>
<sequence length="128" mass="14700">MLSLLTRNSEVRDFSVKYEAKHSRHHVFRSNSAVYKYKLPVGLLHCYLWHYLTATCGTATCGTTSLLPVALPHCYLWHYLTATCGTTSLLPMALLHCYLHNYFTVVVLSVELFMVAFSTMKYFDPTIR</sequence>
<organism evidence="3 4">
    <name type="scientific">Bugula neritina</name>
    <name type="common">Brown bryozoan</name>
    <name type="synonym">Sertularia neritina</name>
    <dbReference type="NCBI Taxonomy" id="10212"/>
    <lineage>
        <taxon>Eukaryota</taxon>
        <taxon>Metazoa</taxon>
        <taxon>Spiralia</taxon>
        <taxon>Lophotrochozoa</taxon>
        <taxon>Bryozoa</taxon>
        <taxon>Gymnolaemata</taxon>
        <taxon>Cheilostomatida</taxon>
        <taxon>Flustrina</taxon>
        <taxon>Buguloidea</taxon>
        <taxon>Bugulidae</taxon>
        <taxon>Bugula</taxon>
    </lineage>
</organism>
<keyword evidence="4" id="KW-1185">Reference proteome</keyword>
<feature type="transmembrane region" description="Helical" evidence="1">
    <location>
        <begin position="102"/>
        <end position="123"/>
    </location>
</feature>
<proteinExistence type="predicted"/>
<keyword evidence="1" id="KW-1133">Transmembrane helix</keyword>
<dbReference type="Proteomes" id="UP000593567">
    <property type="component" value="Unassembled WGS sequence"/>
</dbReference>
<dbReference type="EMBL" id="VXIV02000649">
    <property type="protein sequence ID" value="KAF6036910.1"/>
    <property type="molecule type" value="Genomic_DNA"/>
</dbReference>
<reference evidence="3 4" key="2">
    <citation type="submission" date="2020-06" db="EMBL/GenBank/DDBJ databases">
        <title>Draft genome of Bugula neritina, a colonial animal packing powerful symbionts and potential medicines.</title>
        <authorList>
            <person name="Rayko M."/>
        </authorList>
    </citation>
    <scope>NUCLEOTIDE SEQUENCE [LARGE SCALE GENOMIC DNA]</scope>
    <source>
        <strain evidence="3">Kwan_BN1</strain>
    </source>
</reference>
<keyword evidence="1" id="KW-0472">Membrane</keyword>
<protein>
    <submittedName>
        <fullName evidence="3">Uncharacterized protein</fullName>
    </submittedName>
</protein>
<comment type="caution">
    <text evidence="3">The sequence shown here is derived from an EMBL/GenBank/DDBJ whole genome shotgun (WGS) entry which is preliminary data.</text>
</comment>
<evidence type="ECO:0000313" key="4">
    <source>
        <dbReference type="Proteomes" id="UP000593567"/>
    </source>
</evidence>
<dbReference type="AlphaFoldDB" id="A0A7J7KE35"/>
<dbReference type="EMBL" id="VXIV02000680">
    <property type="protein sequence ID" value="KAF6036756.1"/>
    <property type="molecule type" value="Genomic_DNA"/>
</dbReference>
<evidence type="ECO:0000313" key="2">
    <source>
        <dbReference type="EMBL" id="KAF6036756.1"/>
    </source>
</evidence>